<feature type="compositionally biased region" description="Low complexity" evidence="1">
    <location>
        <begin position="145"/>
        <end position="158"/>
    </location>
</feature>
<protein>
    <recommendedName>
        <fullName evidence="2">Myb/SANT-like DNA-binding domain-containing protein</fullName>
    </recommendedName>
</protein>
<reference evidence="3 4" key="1">
    <citation type="journal article" date="2024" name="Proc. Natl. Acad. Sci. U.S.A.">
        <title>The genetic regulatory architecture and epigenomic basis for age-related changes in rattlesnake venom.</title>
        <authorList>
            <person name="Hogan M.P."/>
            <person name="Holding M.L."/>
            <person name="Nystrom G.S."/>
            <person name="Colston T.J."/>
            <person name="Bartlett D.A."/>
            <person name="Mason A.J."/>
            <person name="Ellsworth S.A."/>
            <person name="Rautsaw R.M."/>
            <person name="Lawrence K.C."/>
            <person name="Strickland J.L."/>
            <person name="He B."/>
            <person name="Fraser P."/>
            <person name="Margres M.J."/>
            <person name="Gilbert D.M."/>
            <person name="Gibbs H.L."/>
            <person name="Parkinson C.L."/>
            <person name="Rokyta D.R."/>
        </authorList>
    </citation>
    <scope>NUCLEOTIDE SEQUENCE [LARGE SCALE GENOMIC DNA]</scope>
    <source>
        <strain evidence="3">DRR0105</strain>
    </source>
</reference>
<dbReference type="InterPro" id="IPR044822">
    <property type="entry name" value="Myb_DNA-bind_4"/>
</dbReference>
<gene>
    <name evidence="3" type="ORF">NXF25_004723</name>
</gene>
<feature type="compositionally biased region" description="Polar residues" evidence="1">
    <location>
        <begin position="499"/>
        <end position="509"/>
    </location>
</feature>
<feature type="domain" description="Myb/SANT-like DNA-binding" evidence="2">
    <location>
        <begin position="165"/>
        <end position="252"/>
    </location>
</feature>
<feature type="compositionally biased region" description="Polar residues" evidence="1">
    <location>
        <begin position="317"/>
        <end position="338"/>
    </location>
</feature>
<dbReference type="Gene3D" id="1.10.10.60">
    <property type="entry name" value="Homeodomain-like"/>
    <property type="match status" value="1"/>
</dbReference>
<keyword evidence="4" id="KW-1185">Reference proteome</keyword>
<evidence type="ECO:0000313" key="4">
    <source>
        <dbReference type="Proteomes" id="UP001474421"/>
    </source>
</evidence>
<evidence type="ECO:0000256" key="1">
    <source>
        <dbReference type="SAM" id="MobiDB-lite"/>
    </source>
</evidence>
<feature type="compositionally biased region" description="Low complexity" evidence="1">
    <location>
        <begin position="481"/>
        <end position="491"/>
    </location>
</feature>
<dbReference type="AlphaFoldDB" id="A0AAW1BUW7"/>
<dbReference type="EMBL" id="JAOTOJ010000002">
    <property type="protein sequence ID" value="KAK9405949.1"/>
    <property type="molecule type" value="Genomic_DNA"/>
</dbReference>
<feature type="compositionally biased region" description="Basic and acidic residues" evidence="1">
    <location>
        <begin position="273"/>
        <end position="285"/>
    </location>
</feature>
<sequence>MRDPCSASGVSSEPRPLGGSAPKKQRSPPPSPLSRLLSLPLFRSFHPRLHPVSAAGRPPYWGCSPPVRPRRHFSLRPPEEATARGRIPLRLARLRSLIRRRRSRARGEALASEIMEENGEDVASLAAYISTDGSYTETVPMPNHGTLTASSQGSSSATKSRRQPVWTDEETRAFIQVWGDDAVQSALASNYRTVAQFQWIADEMRARGYNRDWEQCRERAKVLRRGFKEIVDGNSNAGHGRRVWPYFEELNRFLCIKQNLVVPRLSGSNPRPPVDRRRREHREAQDASYEPSSVGKNDKGTFEEPDGDCLLLPEPAGSQQSEGNMENQVASPAANSDISMDGSVGPGTPTDPLPSNDSVTAPNLRPRPLTAAERMRNLRCRQRKRRGDTLKELMEVTSQATSELVRTLSDLTHKEVASFERAYKEDLAARKDEMEQSAEDIGRLVSALESSDQTLKEQLSSQTSVLQGILEVMKDIRGRTSYSPPYQSQYYDFPGPSMIHTSGTSSNGQEMPCPSPSSLPFPSQQSATSNGDVSPRKRMK</sequence>
<proteinExistence type="predicted"/>
<dbReference type="PANTHER" id="PTHR47595:SF1">
    <property type="entry name" value="MYB_SANT-LIKE DNA-BINDING DOMAIN-CONTAINING PROTEIN"/>
    <property type="match status" value="1"/>
</dbReference>
<feature type="region of interest" description="Disordered" evidence="1">
    <location>
        <begin position="264"/>
        <end position="372"/>
    </location>
</feature>
<name>A0AAW1BUW7_CROAD</name>
<dbReference type="Proteomes" id="UP001474421">
    <property type="component" value="Unassembled WGS sequence"/>
</dbReference>
<accession>A0AAW1BUW7</accession>
<dbReference type="Pfam" id="PF13837">
    <property type="entry name" value="Myb_DNA-bind_4"/>
    <property type="match status" value="1"/>
</dbReference>
<organism evidence="3 4">
    <name type="scientific">Crotalus adamanteus</name>
    <name type="common">Eastern diamondback rattlesnake</name>
    <dbReference type="NCBI Taxonomy" id="8729"/>
    <lineage>
        <taxon>Eukaryota</taxon>
        <taxon>Metazoa</taxon>
        <taxon>Chordata</taxon>
        <taxon>Craniata</taxon>
        <taxon>Vertebrata</taxon>
        <taxon>Euteleostomi</taxon>
        <taxon>Lepidosauria</taxon>
        <taxon>Squamata</taxon>
        <taxon>Bifurcata</taxon>
        <taxon>Unidentata</taxon>
        <taxon>Episquamata</taxon>
        <taxon>Toxicofera</taxon>
        <taxon>Serpentes</taxon>
        <taxon>Colubroidea</taxon>
        <taxon>Viperidae</taxon>
        <taxon>Crotalinae</taxon>
        <taxon>Crotalus</taxon>
    </lineage>
</organism>
<comment type="caution">
    <text evidence="3">The sequence shown here is derived from an EMBL/GenBank/DDBJ whole genome shotgun (WGS) entry which is preliminary data.</text>
</comment>
<dbReference type="PANTHER" id="PTHR47595">
    <property type="entry name" value="HEAT SHOCK 70 KDA PROTEIN 14"/>
    <property type="match status" value="1"/>
</dbReference>
<feature type="region of interest" description="Disordered" evidence="1">
    <location>
        <begin position="137"/>
        <end position="165"/>
    </location>
</feature>
<evidence type="ECO:0000259" key="2">
    <source>
        <dbReference type="Pfam" id="PF13837"/>
    </source>
</evidence>
<feature type="region of interest" description="Disordered" evidence="1">
    <location>
        <begin position="1"/>
        <end position="33"/>
    </location>
</feature>
<feature type="region of interest" description="Disordered" evidence="1">
    <location>
        <begin position="481"/>
        <end position="540"/>
    </location>
</feature>
<evidence type="ECO:0000313" key="3">
    <source>
        <dbReference type="EMBL" id="KAK9405949.1"/>
    </source>
</evidence>